<evidence type="ECO:0000313" key="2">
    <source>
        <dbReference type="EMBL" id="EBR0236953.1"/>
    </source>
</evidence>
<name>A0A5U6PEK3_SALET</name>
<protein>
    <submittedName>
        <fullName evidence="2">Uncharacterized protein</fullName>
    </submittedName>
</protein>
<feature type="non-terminal residue" evidence="2">
    <location>
        <position position="1"/>
    </location>
</feature>
<proteinExistence type="predicted"/>
<reference evidence="2" key="1">
    <citation type="submission" date="2018-06" db="EMBL/GenBank/DDBJ databases">
        <authorList>
            <person name="Ashton P.M."/>
            <person name="Dallman T."/>
            <person name="Nair S."/>
            <person name="De Pinna E."/>
            <person name="Peters T."/>
            <person name="Grant K."/>
        </authorList>
    </citation>
    <scope>NUCLEOTIDE SEQUENCE</scope>
    <source>
        <strain evidence="2">229092</strain>
    </source>
</reference>
<feature type="region of interest" description="Disordered" evidence="1">
    <location>
        <begin position="38"/>
        <end position="65"/>
    </location>
</feature>
<gene>
    <name evidence="2" type="ORF">DNV25_24055</name>
</gene>
<feature type="compositionally biased region" description="Basic and acidic residues" evidence="1">
    <location>
        <begin position="50"/>
        <end position="65"/>
    </location>
</feature>
<organism evidence="2">
    <name type="scientific">Salmonella enterica subsp. enterica serovar Corvallis</name>
    <dbReference type="NCBI Taxonomy" id="593905"/>
    <lineage>
        <taxon>Bacteria</taxon>
        <taxon>Pseudomonadati</taxon>
        <taxon>Pseudomonadota</taxon>
        <taxon>Gammaproteobacteria</taxon>
        <taxon>Enterobacterales</taxon>
        <taxon>Enterobacteriaceae</taxon>
        <taxon>Salmonella</taxon>
    </lineage>
</organism>
<accession>A0A5U6PEK3</accession>
<evidence type="ECO:0000256" key="1">
    <source>
        <dbReference type="SAM" id="MobiDB-lite"/>
    </source>
</evidence>
<comment type="caution">
    <text evidence="2">The sequence shown here is derived from an EMBL/GenBank/DDBJ whole genome shotgun (WGS) entry which is preliminary data.</text>
</comment>
<dbReference type="AlphaFoldDB" id="A0A5U6PEK3"/>
<sequence>KKHKKTRKHQAKPEKRVRIVFRGLHNYSRKRCAIGFDRSEARTGQNGKLSHPENASRDAEFFRVP</sequence>
<dbReference type="EMBL" id="AAGQXB010000062">
    <property type="protein sequence ID" value="EBR0236953.1"/>
    <property type="molecule type" value="Genomic_DNA"/>
</dbReference>